<dbReference type="RefSeq" id="WP_196414661.1">
    <property type="nucleotide sequence ID" value="NZ_JADQTO010000006.1"/>
</dbReference>
<dbReference type="Proteomes" id="UP000598146">
    <property type="component" value="Unassembled WGS sequence"/>
</dbReference>
<organism evidence="2 3">
    <name type="scientific">Actinoplanes aureus</name>
    <dbReference type="NCBI Taxonomy" id="2792083"/>
    <lineage>
        <taxon>Bacteria</taxon>
        <taxon>Bacillati</taxon>
        <taxon>Actinomycetota</taxon>
        <taxon>Actinomycetes</taxon>
        <taxon>Micromonosporales</taxon>
        <taxon>Micromonosporaceae</taxon>
        <taxon>Actinoplanes</taxon>
    </lineage>
</organism>
<dbReference type="AlphaFoldDB" id="A0A931CA85"/>
<evidence type="ECO:0000256" key="1">
    <source>
        <dbReference type="SAM" id="MobiDB-lite"/>
    </source>
</evidence>
<gene>
    <name evidence="2" type="ORF">I4J89_15545</name>
</gene>
<reference evidence="2" key="1">
    <citation type="submission" date="2020-11" db="EMBL/GenBank/DDBJ databases">
        <title>Isolation and identification of active actinomycetes.</title>
        <authorList>
            <person name="Sun X."/>
        </authorList>
    </citation>
    <scope>NUCLEOTIDE SEQUENCE</scope>
    <source>
        <strain evidence="2">NEAU-A11</strain>
    </source>
</reference>
<keyword evidence="3" id="KW-1185">Reference proteome</keyword>
<feature type="region of interest" description="Disordered" evidence="1">
    <location>
        <begin position="1"/>
        <end position="54"/>
    </location>
</feature>
<feature type="region of interest" description="Disordered" evidence="1">
    <location>
        <begin position="97"/>
        <end position="212"/>
    </location>
</feature>
<accession>A0A931CA85</accession>
<name>A0A931CA85_9ACTN</name>
<feature type="compositionally biased region" description="Basic and acidic residues" evidence="1">
    <location>
        <begin position="192"/>
        <end position="212"/>
    </location>
</feature>
<evidence type="ECO:0000313" key="2">
    <source>
        <dbReference type="EMBL" id="MBG0562871.1"/>
    </source>
</evidence>
<evidence type="ECO:0000313" key="3">
    <source>
        <dbReference type="Proteomes" id="UP000598146"/>
    </source>
</evidence>
<proteinExistence type="predicted"/>
<dbReference type="EMBL" id="JADQTO010000006">
    <property type="protein sequence ID" value="MBG0562871.1"/>
    <property type="molecule type" value="Genomic_DNA"/>
</dbReference>
<protein>
    <submittedName>
        <fullName evidence="2">Uncharacterized protein</fullName>
    </submittedName>
</protein>
<sequence>MTAKKRHIGASHPPAKAEAAAAGAAAKQPADHRVAEGKAAQAENMNEAKPREFDKGAFVQAVEKAIAERAPKNLEEADEFAGSGKAAEVKDQVQGQVEAGKATSAGEIAATTAAGPDTSGVVDKQVVPLEADRPPGVPARPDPRLAVPDKAPPAATDFSAGPRQIDRQMADAQVTEQQLAKSNEPRFTGALDQRKTAGEHSADAPGKIRADEHAVLAEGKAAAGKEGAEGMAALAADRRTAGQQVAAGKSKAQSADEQKQAAVTAVLQSVFDVTKKDVEAILTGLDQKVDAQFTEKEKTARDAFTAEHRREMDAYKERRYSGGLGWYRWGRDKLLGLPKEADDIFVRAREGYVRRMRQVISDIADLIGAELNRAKQRIARGRDELKAAIDKLPADQKAIAREAASEFSGRFDDLEQSVDDKGTELVDTLATKYTDALKAVDDEIAAEKEKNKGLVAKAVDAVKGVIKTILELKNLLLGVLAKAAQAVMLILKDPIGFLRNLVSAVGAGLRLFLANIGTHLLQGMLGWLLGAAARAGIQLPQKLDAKGLLLMLASMLGLTAAAIKARIMKKLPPPARQATGELERAAPILVRIGKEGPGAIWEDLKARVGDLKKQLFDNIADFIIPTVIQAGIMWVLSLLNPASAFIRACKLIIDIVRFIVERGRQIIEFVNAVLDAVIAIARGGAGGVAALIERALARSIPILIGVLAAILGLGGIPGRVRKFVEKLAKQVGRAVDWVIDKIVALLKKAWEKLKSLLARRASRPKPGKKETRSEKQKLQAIAAALRKVEGIVAGGGDRKKVEKAIPRIKRRYGLTELVLIDRAPGVFRARASINPTGESENLESPEKISVTKEDLYATPGKLSAKSWDVELMVNLPGGSALWGLASVPMRADGTPDPKGPTMGLYKNSVSHQGKTYSLAIKGITSIALDLVNARYRETFGRDPETLGGSLQEDNLKHFQKEWYKAQLAMPGAGSEAWAQVAIRKVSFGSHREAVGYANFTIELGGLESVDVEGFGKQLVPGSVSATARK</sequence>
<comment type="caution">
    <text evidence="2">The sequence shown here is derived from an EMBL/GenBank/DDBJ whole genome shotgun (WGS) entry which is preliminary data.</text>
</comment>
<feature type="compositionally biased region" description="Low complexity" evidence="1">
    <location>
        <begin position="10"/>
        <end position="28"/>
    </location>
</feature>